<evidence type="ECO:0000313" key="31">
    <source>
        <dbReference type="Proteomes" id="UP000189933"/>
    </source>
</evidence>
<keyword evidence="19" id="KW-0472">Membrane</keyword>
<comment type="similarity">
    <text evidence="4">In the C-terminal section; belongs to the transpeptidase family.</text>
</comment>
<evidence type="ECO:0000256" key="22">
    <source>
        <dbReference type="ARBA" id="ARBA00023316"/>
    </source>
</evidence>
<dbReference type="GO" id="GO:0008360">
    <property type="term" value="P:regulation of cell shape"/>
    <property type="evidence" value="ECO:0007669"/>
    <property type="project" value="UniProtKB-KW"/>
</dbReference>
<name>A0A1T4S4N6_9FIRM</name>
<dbReference type="GO" id="GO:0009252">
    <property type="term" value="P:peptidoglycan biosynthetic process"/>
    <property type="evidence" value="ECO:0007669"/>
    <property type="project" value="UniProtKB-UniPathway"/>
</dbReference>
<proteinExistence type="inferred from homology"/>
<evidence type="ECO:0000256" key="15">
    <source>
        <dbReference type="ARBA" id="ARBA00022960"/>
    </source>
</evidence>
<dbReference type="GO" id="GO:0005886">
    <property type="term" value="C:plasma membrane"/>
    <property type="evidence" value="ECO:0007669"/>
    <property type="project" value="UniProtKB-SubCell"/>
</dbReference>
<dbReference type="Gene3D" id="3.40.710.10">
    <property type="entry name" value="DD-peptidase/beta-lactamase superfamily"/>
    <property type="match status" value="1"/>
</dbReference>
<dbReference type="Pfam" id="PF00912">
    <property type="entry name" value="Transgly"/>
    <property type="match status" value="1"/>
</dbReference>
<dbReference type="Proteomes" id="UP000189933">
    <property type="component" value="Unassembled WGS sequence"/>
</dbReference>
<dbReference type="InterPro" id="IPR036950">
    <property type="entry name" value="PBP_transglycosylase"/>
</dbReference>
<dbReference type="EC" id="2.4.99.28" evidence="24"/>
<evidence type="ECO:0000256" key="27">
    <source>
        <dbReference type="SAM" id="MobiDB-lite"/>
    </source>
</evidence>
<keyword evidence="20" id="KW-0046">Antibiotic resistance</keyword>
<evidence type="ECO:0000256" key="17">
    <source>
        <dbReference type="ARBA" id="ARBA00022984"/>
    </source>
</evidence>
<dbReference type="GO" id="GO:0030288">
    <property type="term" value="C:outer membrane-bounded periplasmic space"/>
    <property type="evidence" value="ECO:0007669"/>
    <property type="project" value="TreeGrafter"/>
</dbReference>
<dbReference type="RefSeq" id="WP_078666425.1">
    <property type="nucleotide sequence ID" value="NZ_FUXM01000043.1"/>
</dbReference>
<evidence type="ECO:0000259" key="28">
    <source>
        <dbReference type="Pfam" id="PF00905"/>
    </source>
</evidence>
<keyword evidence="22" id="KW-0961">Cell wall biogenesis/degradation</keyword>
<evidence type="ECO:0000256" key="5">
    <source>
        <dbReference type="ARBA" id="ARBA00007739"/>
    </source>
</evidence>
<comment type="subcellular location">
    <subcellularLocation>
        <location evidence="2">Cell membrane</location>
        <topology evidence="2">Single-pass type II membrane protein</topology>
    </subcellularLocation>
</comment>
<evidence type="ECO:0000256" key="12">
    <source>
        <dbReference type="ARBA" id="ARBA00022679"/>
    </source>
</evidence>
<gene>
    <name evidence="30" type="ORF">SAMN02745885_02437</name>
</gene>
<evidence type="ECO:0000256" key="26">
    <source>
        <dbReference type="ARBA" id="ARBA00060592"/>
    </source>
</evidence>
<feature type="domain" description="Penicillin-binding protein transpeptidase" evidence="28">
    <location>
        <begin position="328"/>
        <end position="602"/>
    </location>
</feature>
<accession>A0A1T4S4N6</accession>
<dbReference type="GO" id="GO:0008955">
    <property type="term" value="F:peptidoglycan glycosyltransferase activity"/>
    <property type="evidence" value="ECO:0007669"/>
    <property type="project" value="UniProtKB-EC"/>
</dbReference>
<keyword evidence="8" id="KW-1003">Cell membrane</keyword>
<dbReference type="InterPro" id="IPR001264">
    <property type="entry name" value="Glyco_trans_51"/>
</dbReference>
<comment type="catalytic activity">
    <reaction evidence="23">
        <text>Preferential cleavage: (Ac)2-L-Lys-D-Ala-|-D-Ala. Also transpeptidation of peptidyl-alanyl moieties that are N-acyl substituents of D-alanine.</text>
        <dbReference type="EC" id="3.4.16.4"/>
    </reaction>
</comment>
<evidence type="ECO:0000256" key="9">
    <source>
        <dbReference type="ARBA" id="ARBA00022645"/>
    </source>
</evidence>
<comment type="similarity">
    <text evidence="5">In the N-terminal section; belongs to the glycosyltransferase 51 family.</text>
</comment>
<evidence type="ECO:0000256" key="4">
    <source>
        <dbReference type="ARBA" id="ARBA00007090"/>
    </source>
</evidence>
<keyword evidence="11" id="KW-0328">Glycosyltransferase</keyword>
<dbReference type="PANTHER" id="PTHR32282">
    <property type="entry name" value="BINDING PROTEIN TRANSPEPTIDASE, PUTATIVE-RELATED"/>
    <property type="match status" value="1"/>
</dbReference>
<evidence type="ECO:0000313" key="30">
    <source>
        <dbReference type="EMBL" id="SKA23260.1"/>
    </source>
</evidence>
<evidence type="ECO:0000256" key="16">
    <source>
        <dbReference type="ARBA" id="ARBA00022968"/>
    </source>
</evidence>
<keyword evidence="17" id="KW-0573">Peptidoglycan synthesis</keyword>
<dbReference type="UniPathway" id="UPA00219"/>
<dbReference type="PANTHER" id="PTHR32282:SF11">
    <property type="entry name" value="PENICILLIN-BINDING PROTEIN 1B"/>
    <property type="match status" value="1"/>
</dbReference>
<evidence type="ECO:0000256" key="11">
    <source>
        <dbReference type="ARBA" id="ARBA00022676"/>
    </source>
</evidence>
<dbReference type="FunFam" id="1.10.3810.10:FF:000001">
    <property type="entry name" value="Penicillin-binding protein 1A"/>
    <property type="match status" value="1"/>
</dbReference>
<protein>
    <recommendedName>
        <fullName evidence="7">Penicillin-binding protein 1A</fullName>
        <ecNumber evidence="24">2.4.99.28</ecNumber>
        <ecNumber evidence="6">3.4.16.4</ecNumber>
    </recommendedName>
</protein>
<dbReference type="OrthoDB" id="9766909at2"/>
<evidence type="ECO:0000256" key="19">
    <source>
        <dbReference type="ARBA" id="ARBA00023136"/>
    </source>
</evidence>
<comment type="pathway">
    <text evidence="26">Glycan biosynthesis.</text>
</comment>
<reference evidence="31" key="1">
    <citation type="submission" date="2017-02" db="EMBL/GenBank/DDBJ databases">
        <authorList>
            <person name="Varghese N."/>
            <person name="Submissions S."/>
        </authorList>
    </citation>
    <scope>NUCLEOTIDE SEQUENCE [LARGE SCALE GENOMIC DNA]</scope>
    <source>
        <strain evidence="31">DSM 16521</strain>
    </source>
</reference>
<evidence type="ECO:0000256" key="8">
    <source>
        <dbReference type="ARBA" id="ARBA00022475"/>
    </source>
</evidence>
<keyword evidence="12" id="KW-0808">Transferase</keyword>
<evidence type="ECO:0000256" key="13">
    <source>
        <dbReference type="ARBA" id="ARBA00022692"/>
    </source>
</evidence>
<keyword evidence="14" id="KW-0378">Hydrolase</keyword>
<evidence type="ECO:0000256" key="23">
    <source>
        <dbReference type="ARBA" id="ARBA00034000"/>
    </source>
</evidence>
<dbReference type="AlphaFoldDB" id="A0A1T4S4N6"/>
<keyword evidence="15" id="KW-0133">Cell shape</keyword>
<dbReference type="InterPro" id="IPR012338">
    <property type="entry name" value="Beta-lactam/transpept-like"/>
</dbReference>
<dbReference type="SUPFAM" id="SSF53955">
    <property type="entry name" value="Lysozyme-like"/>
    <property type="match status" value="1"/>
</dbReference>
<comment type="catalytic activity">
    <reaction evidence="25">
        <text>[GlcNAc-(1-&gt;4)-Mur2Ac(oyl-L-Ala-gamma-D-Glu-L-Lys-D-Ala-D-Ala)](n)-di-trans,octa-cis-undecaprenyl diphosphate + beta-D-GlcNAc-(1-&gt;4)-Mur2Ac(oyl-L-Ala-gamma-D-Glu-L-Lys-D-Ala-D-Ala)-di-trans,octa-cis-undecaprenyl diphosphate = [GlcNAc-(1-&gt;4)-Mur2Ac(oyl-L-Ala-gamma-D-Glu-L-Lys-D-Ala-D-Ala)](n+1)-di-trans,octa-cis-undecaprenyl diphosphate + di-trans,octa-cis-undecaprenyl diphosphate + H(+)</text>
        <dbReference type="Rhea" id="RHEA:23708"/>
        <dbReference type="Rhea" id="RHEA-COMP:9602"/>
        <dbReference type="Rhea" id="RHEA-COMP:9603"/>
        <dbReference type="ChEBI" id="CHEBI:15378"/>
        <dbReference type="ChEBI" id="CHEBI:58405"/>
        <dbReference type="ChEBI" id="CHEBI:60033"/>
        <dbReference type="ChEBI" id="CHEBI:78435"/>
        <dbReference type="EC" id="2.4.99.28"/>
    </reaction>
</comment>
<evidence type="ECO:0000256" key="20">
    <source>
        <dbReference type="ARBA" id="ARBA00023251"/>
    </source>
</evidence>
<dbReference type="InterPro" id="IPR001460">
    <property type="entry name" value="PCN-bd_Tpept"/>
</dbReference>
<keyword evidence="10" id="KW-0645">Protease</keyword>
<keyword evidence="31" id="KW-1185">Reference proteome</keyword>
<evidence type="ECO:0000256" key="7">
    <source>
        <dbReference type="ARBA" id="ARBA00018638"/>
    </source>
</evidence>
<evidence type="ECO:0000256" key="3">
    <source>
        <dbReference type="ARBA" id="ARBA00004752"/>
    </source>
</evidence>
<dbReference type="Pfam" id="PF00905">
    <property type="entry name" value="Transpeptidase"/>
    <property type="match status" value="1"/>
</dbReference>
<keyword evidence="13" id="KW-0812">Transmembrane</keyword>
<evidence type="ECO:0000256" key="18">
    <source>
        <dbReference type="ARBA" id="ARBA00022989"/>
    </source>
</evidence>
<feature type="region of interest" description="Disordered" evidence="27">
    <location>
        <begin position="756"/>
        <end position="796"/>
    </location>
</feature>
<dbReference type="NCBIfam" id="TIGR02074">
    <property type="entry name" value="PBP_1a_fam"/>
    <property type="match status" value="1"/>
</dbReference>
<dbReference type="SUPFAM" id="SSF56601">
    <property type="entry name" value="beta-lactamase/transpeptidase-like"/>
    <property type="match status" value="1"/>
</dbReference>
<evidence type="ECO:0000256" key="2">
    <source>
        <dbReference type="ARBA" id="ARBA00004401"/>
    </source>
</evidence>
<evidence type="ECO:0000256" key="24">
    <source>
        <dbReference type="ARBA" id="ARBA00044770"/>
    </source>
</evidence>
<comment type="function">
    <text evidence="1">Cell wall formation. Synthesis of cross-linked peptidoglycan from the lipid intermediates. The enzyme has a penicillin-insensitive transglycosylase N-terminal domain (formation of linear glycan strands) and a penicillin-sensitive transpeptidase C-terminal domain (cross-linking of the peptide subunits).</text>
</comment>
<comment type="pathway">
    <text evidence="3">Cell wall biogenesis; peptidoglycan biosynthesis.</text>
</comment>
<dbReference type="Gene3D" id="1.10.3810.10">
    <property type="entry name" value="Biosynthetic peptidoglycan transglycosylase-like"/>
    <property type="match status" value="1"/>
</dbReference>
<dbReference type="GO" id="GO:0009002">
    <property type="term" value="F:serine-type D-Ala-D-Ala carboxypeptidase activity"/>
    <property type="evidence" value="ECO:0007669"/>
    <property type="project" value="UniProtKB-EC"/>
</dbReference>
<dbReference type="EC" id="3.4.16.4" evidence="6"/>
<dbReference type="GO" id="GO:0006508">
    <property type="term" value="P:proteolysis"/>
    <property type="evidence" value="ECO:0007669"/>
    <property type="project" value="UniProtKB-KW"/>
</dbReference>
<evidence type="ECO:0000256" key="14">
    <source>
        <dbReference type="ARBA" id="ARBA00022801"/>
    </source>
</evidence>
<keyword evidence="21" id="KW-0511">Multifunctional enzyme</keyword>
<keyword evidence="18" id="KW-1133">Transmembrane helix</keyword>
<organism evidence="30 31">
    <name type="scientific">Carboxydocella sporoproducens DSM 16521</name>
    <dbReference type="NCBI Taxonomy" id="1121270"/>
    <lineage>
        <taxon>Bacteria</taxon>
        <taxon>Bacillati</taxon>
        <taxon>Bacillota</taxon>
        <taxon>Clostridia</taxon>
        <taxon>Eubacteriales</taxon>
        <taxon>Clostridiales Family XVI. Incertae Sedis</taxon>
        <taxon>Carboxydocella</taxon>
    </lineage>
</organism>
<dbReference type="GO" id="GO:0008658">
    <property type="term" value="F:penicillin binding"/>
    <property type="evidence" value="ECO:0007669"/>
    <property type="project" value="InterPro"/>
</dbReference>
<feature type="compositionally biased region" description="Pro residues" evidence="27">
    <location>
        <begin position="782"/>
        <end position="796"/>
    </location>
</feature>
<dbReference type="InterPro" id="IPR023346">
    <property type="entry name" value="Lysozyme-like_dom_sf"/>
</dbReference>
<keyword evidence="9" id="KW-0121">Carboxypeptidase</keyword>
<dbReference type="GO" id="GO:0046677">
    <property type="term" value="P:response to antibiotic"/>
    <property type="evidence" value="ECO:0007669"/>
    <property type="project" value="UniProtKB-KW"/>
</dbReference>
<sequence length="796" mass="86047">MGKKLLLLLALLVMGVGLGAGIYAAMAIADAPAWDPSKLAVSETSIIYDSKGNIIAKVHGGENRTVVSIKDIPPHVINAFLAVEDANFYEHSGIDYKAVVRAVIANITDGFGSQGFSTITQQLVKQSFLSPEKTIKRKLQEIYLARQVEKYYTKDQILEMYLNRIFFGHNAYGIQAAAQTYFGKDVKDLTIAEAAMLAGIPQAPSRLSPFRNPELAKKRRAHVLENMVRFGFITQKQAEQANADNFESLNRDGRNQGSNATYQHQYYVEYVLDQLEDIFGPEKVFAGGLQVYTALDPEIQTEAEKVMNDPKNFPKGKANEQGIIQPQGAVVILEPGTGQIKALVGGRGQTEGRRVLNRATQSHRQPGSAFKPIIAYGPALEAGMSPATVVDDAPVSYGKYSPKNYDGSYGGLTSLRSALTRSVNVVAVKLLDEVGIKKAMKIARNLGISTESLDPVADNGLSIALGGLSRGVTPLEMAGAYAAFANKGIYVEPTAILKVTDKTGKVIWESAPLKRKALKSSTAFMLTDMLQSVVKYGTGTRAQLPGWPVAGKTGTTNDAKDIWFAGYTPKLVGVVWIGYDQPKPMPREFGGRYPALIWKKIMIKAHEGLEPVNFEKPDSVVQATVCKISGKKPSEICPKEDLVTEYFAEGTVPEEICDLHIEVKVSAASNLLPSPYCPDVVTKVFIKRSASKVPMPNMAPTEVCTLHNPGNSETVAICTDPSHNGKEVLANVPGPGESGGCPPELVVKKTYVKGQAPKEKCQIPEHQVTVSQPAPPDNTTSPEPPTSPEVPAPTPQ</sequence>
<keyword evidence="16" id="KW-0735">Signal-anchor</keyword>
<evidence type="ECO:0000256" key="6">
    <source>
        <dbReference type="ARBA" id="ARBA00012448"/>
    </source>
</evidence>
<evidence type="ECO:0000256" key="10">
    <source>
        <dbReference type="ARBA" id="ARBA00022670"/>
    </source>
</evidence>
<dbReference type="GO" id="GO:0071555">
    <property type="term" value="P:cell wall organization"/>
    <property type="evidence" value="ECO:0007669"/>
    <property type="project" value="UniProtKB-KW"/>
</dbReference>
<evidence type="ECO:0000259" key="29">
    <source>
        <dbReference type="Pfam" id="PF00912"/>
    </source>
</evidence>
<evidence type="ECO:0000256" key="25">
    <source>
        <dbReference type="ARBA" id="ARBA00049902"/>
    </source>
</evidence>
<dbReference type="InterPro" id="IPR050396">
    <property type="entry name" value="Glycosyltr_51/Transpeptidase"/>
</dbReference>
<evidence type="ECO:0000256" key="21">
    <source>
        <dbReference type="ARBA" id="ARBA00023268"/>
    </source>
</evidence>
<dbReference type="EMBL" id="FUXM01000043">
    <property type="protein sequence ID" value="SKA23260.1"/>
    <property type="molecule type" value="Genomic_DNA"/>
</dbReference>
<feature type="domain" description="Glycosyl transferase family 51" evidence="29">
    <location>
        <begin position="52"/>
        <end position="227"/>
    </location>
</feature>
<evidence type="ECO:0000256" key="1">
    <source>
        <dbReference type="ARBA" id="ARBA00002624"/>
    </source>
</evidence>